<evidence type="ECO:0000256" key="1">
    <source>
        <dbReference type="ARBA" id="ARBA00008061"/>
    </source>
</evidence>
<dbReference type="SUPFAM" id="SSF51445">
    <property type="entry name" value="(Trans)glycosidases"/>
    <property type="match status" value="1"/>
</dbReference>
<dbReference type="InterPro" id="IPR013780">
    <property type="entry name" value="Glyco_hydro_b"/>
</dbReference>
<protein>
    <recommendedName>
        <fullName evidence="2">Isoamylase 1-3-like C-terminal domain-containing protein</fullName>
    </recommendedName>
</protein>
<evidence type="ECO:0000313" key="4">
    <source>
        <dbReference type="Proteomes" id="UP000232323"/>
    </source>
</evidence>
<dbReference type="Gene3D" id="2.60.40.10">
    <property type="entry name" value="Immunoglobulins"/>
    <property type="match status" value="1"/>
</dbReference>
<dbReference type="SUPFAM" id="SSF51011">
    <property type="entry name" value="Glycosyl hydrolase domain"/>
    <property type="match status" value="1"/>
</dbReference>
<evidence type="ECO:0000259" key="2">
    <source>
        <dbReference type="Pfam" id="PF21156"/>
    </source>
</evidence>
<reference evidence="3 4" key="1">
    <citation type="submission" date="2017-08" db="EMBL/GenBank/DDBJ databases">
        <title>Acidophilic green algal genome provides insights into adaptation to an acidic environment.</title>
        <authorList>
            <person name="Hirooka S."/>
            <person name="Hirose Y."/>
            <person name="Kanesaki Y."/>
            <person name="Higuchi S."/>
            <person name="Fujiwara T."/>
            <person name="Onuma R."/>
            <person name="Era A."/>
            <person name="Ohbayashi R."/>
            <person name="Uzuka A."/>
            <person name="Nozaki H."/>
            <person name="Yoshikawa H."/>
            <person name="Miyagishima S.Y."/>
        </authorList>
    </citation>
    <scope>NUCLEOTIDE SEQUENCE [LARGE SCALE GENOMIC DNA]</scope>
    <source>
        <strain evidence="3 4">NIES-2499</strain>
    </source>
</reference>
<name>A0A250X8S6_9CHLO</name>
<dbReference type="OrthoDB" id="204980at2759"/>
<dbReference type="InterPro" id="IPR014756">
    <property type="entry name" value="Ig_E-set"/>
</dbReference>
<dbReference type="SUPFAM" id="SSF81296">
    <property type="entry name" value="E set domains"/>
    <property type="match status" value="1"/>
</dbReference>
<dbReference type="Gene3D" id="2.60.40.1180">
    <property type="entry name" value="Golgi alpha-mannosidase II"/>
    <property type="match status" value="1"/>
</dbReference>
<comment type="caution">
    <text evidence="3">The sequence shown here is derived from an EMBL/GenBank/DDBJ whole genome shotgun (WGS) entry which is preliminary data.</text>
</comment>
<dbReference type="Proteomes" id="UP000232323">
    <property type="component" value="Unassembled WGS sequence"/>
</dbReference>
<proteinExistence type="inferred from homology"/>
<dbReference type="AlphaFoldDB" id="A0A250X8S6"/>
<dbReference type="STRING" id="1157962.A0A250X8S6"/>
<dbReference type="InterPro" id="IPR017853">
    <property type="entry name" value="GH"/>
</dbReference>
<comment type="similarity">
    <text evidence="1">Belongs to the glycosyl hydrolase 13 family.</text>
</comment>
<dbReference type="Pfam" id="PF21156">
    <property type="entry name" value="ISOA1-3_C"/>
    <property type="match status" value="1"/>
</dbReference>
<accession>A0A250X8S6</accession>
<dbReference type="PANTHER" id="PTHR43002">
    <property type="entry name" value="GLYCOGEN DEBRANCHING ENZYME"/>
    <property type="match status" value="1"/>
</dbReference>
<dbReference type="Gene3D" id="3.20.20.80">
    <property type="entry name" value="Glycosidases"/>
    <property type="match status" value="1"/>
</dbReference>
<gene>
    <name evidence="3" type="ORF">CEUSTIGMA_g6916.t1</name>
</gene>
<dbReference type="InterPro" id="IPR048650">
    <property type="entry name" value="ISOA1-3-like_C"/>
</dbReference>
<dbReference type="InterPro" id="IPR013783">
    <property type="entry name" value="Ig-like_fold"/>
</dbReference>
<sequence length="855" mass="93058">MMPATLETRCKRWTRTCSLPNDTIGIRPILISHNNSQWRRLRTASGHEVKLILEVTESENVLKIRAPSSTERKEDDFPLLQWGMHRTSLSSWYHPRGVVPAESNLDQSSGVMSTPMKLKRQGEEDRDCFEVQLQIPRNLEPAYFSFQISHQGFIADGTPVQGTHFTVPLGLSTGEPSVLGTCMSECKAQAQSSAQSSINFAVISRHAKSMSLVLMRAQLRSDGGFEFVNTQSGLQSLVGTGYLEIELDPVINKTGDCWHICVEGMRDPGSMCYAWRASGPEGRNDFHAGYLLLDPYATSASPVLLPEKYWNSAPHLPPYLDLEAPVLMGMLKSLTESFDWKGAGQPIRQKSSHGADHILNSVSARPEDAVICDVDILSHTRGPTIPTECHGKLSGILCLIPALLDAGVTAIIINPVLSGLCVEGHDPNRRLPMALFCPDAALSLTGPADSPKDLKEVIQACHSAGLEVLLKLDFCMTAESSEPSSGRLQGMRGISGETYYRSTNNGQAVLRSGHPVVRRMIVDCLHHWAQEYRVDGFYVLNAENLCQDQFGTILDSPSLAEELALDPVLRGLKLIAEAADTNLLPRQGLRGFPHWGVWAQCNDRFYSQLKSYLFQNQRGLLSEVATRITGSSDLFGAQHDSSLPGGLSPSRRTKCCINVLPASSIEEAHESSAGRAVELTSILKTMLLVAFTSAGLPCFPASIILPSLTSDNNNNSLLPFVRLLAAVRQMHRALLVPKRCGDKRDIQWHAAKAGDCVDWSGASSSHEANIIAYSLRGDSGHAVYVALNPLYISADVQLPPSPLGTPWRQVIDTGSAPPEDATLDGKVFSGFDITTLQPGAGALFLSGPSSNPRPS</sequence>
<dbReference type="EMBL" id="BEGY01000042">
    <property type="protein sequence ID" value="GAX79475.1"/>
    <property type="molecule type" value="Genomic_DNA"/>
</dbReference>
<evidence type="ECO:0000313" key="3">
    <source>
        <dbReference type="EMBL" id="GAX79475.1"/>
    </source>
</evidence>
<feature type="domain" description="Isoamylase 1-3-like C-terminal" evidence="2">
    <location>
        <begin position="747"/>
        <end position="827"/>
    </location>
</feature>
<organism evidence="3 4">
    <name type="scientific">Chlamydomonas eustigma</name>
    <dbReference type="NCBI Taxonomy" id="1157962"/>
    <lineage>
        <taxon>Eukaryota</taxon>
        <taxon>Viridiplantae</taxon>
        <taxon>Chlorophyta</taxon>
        <taxon>core chlorophytes</taxon>
        <taxon>Chlorophyceae</taxon>
        <taxon>CS clade</taxon>
        <taxon>Chlamydomonadales</taxon>
        <taxon>Chlamydomonadaceae</taxon>
        <taxon>Chlamydomonas</taxon>
    </lineage>
</organism>
<keyword evidence="4" id="KW-1185">Reference proteome</keyword>